<dbReference type="PROSITE" id="PS51755">
    <property type="entry name" value="OMPR_PHOB"/>
    <property type="match status" value="1"/>
</dbReference>
<dbReference type="Proteomes" id="UP001138997">
    <property type="component" value="Unassembled WGS sequence"/>
</dbReference>
<dbReference type="SUPFAM" id="SSF52540">
    <property type="entry name" value="P-loop containing nucleoside triphosphate hydrolases"/>
    <property type="match status" value="1"/>
</dbReference>
<comment type="caution">
    <text evidence="5">The sequence shown here is derived from an EMBL/GenBank/DDBJ whole genome shotgun (WGS) entry which is preliminary data.</text>
</comment>
<dbReference type="SMART" id="SM00862">
    <property type="entry name" value="Trans_reg_C"/>
    <property type="match status" value="1"/>
</dbReference>
<dbReference type="Gene3D" id="1.10.10.10">
    <property type="entry name" value="Winged helix-like DNA-binding domain superfamily/Winged helix DNA-binding domain"/>
    <property type="match status" value="1"/>
</dbReference>
<dbReference type="SUPFAM" id="SSF48452">
    <property type="entry name" value="TPR-like"/>
    <property type="match status" value="2"/>
</dbReference>
<organism evidence="5 6">
    <name type="scientific">Kineosporia babensis</name>
    <dbReference type="NCBI Taxonomy" id="499548"/>
    <lineage>
        <taxon>Bacteria</taxon>
        <taxon>Bacillati</taxon>
        <taxon>Actinomycetota</taxon>
        <taxon>Actinomycetes</taxon>
        <taxon>Kineosporiales</taxon>
        <taxon>Kineosporiaceae</taxon>
        <taxon>Kineosporia</taxon>
    </lineage>
</organism>
<comment type="similarity">
    <text evidence="1">Belongs to the AfsR/DnrI/RedD regulatory family.</text>
</comment>
<evidence type="ECO:0000256" key="3">
    <source>
        <dbReference type="PROSITE-ProRule" id="PRU01091"/>
    </source>
</evidence>
<keyword evidence="6" id="KW-1185">Reference proteome</keyword>
<dbReference type="Gene3D" id="1.25.40.10">
    <property type="entry name" value="Tetratricopeptide repeat domain"/>
    <property type="match status" value="2"/>
</dbReference>
<dbReference type="InterPro" id="IPR001867">
    <property type="entry name" value="OmpR/PhoB-type_DNA-bd"/>
</dbReference>
<reference evidence="5" key="1">
    <citation type="submission" date="2021-11" db="EMBL/GenBank/DDBJ databases">
        <title>Streptomyces corallinus and Kineosporia corallina sp. nov., two new coral-derived marine actinobacteria.</title>
        <authorList>
            <person name="Buangrab K."/>
            <person name="Sutthacheep M."/>
            <person name="Yeemin T."/>
            <person name="Harunari E."/>
            <person name="Igarashi Y."/>
            <person name="Sripreechasak P."/>
            <person name="Kanchanasin P."/>
            <person name="Tanasupawat S."/>
            <person name="Phongsopitanun W."/>
        </authorList>
    </citation>
    <scope>NUCLEOTIDE SEQUENCE</scope>
    <source>
        <strain evidence="5">JCM 31032</strain>
    </source>
</reference>
<feature type="DNA-binding region" description="OmpR/PhoB-type" evidence="3">
    <location>
        <begin position="1"/>
        <end position="90"/>
    </location>
</feature>
<keyword evidence="2 3" id="KW-0238">DNA-binding</keyword>
<proteinExistence type="inferred from homology"/>
<feature type="domain" description="OmpR/PhoB-type" evidence="4">
    <location>
        <begin position="1"/>
        <end position="90"/>
    </location>
</feature>
<dbReference type="InterPro" id="IPR036388">
    <property type="entry name" value="WH-like_DNA-bd_sf"/>
</dbReference>
<dbReference type="InterPro" id="IPR027417">
    <property type="entry name" value="P-loop_NTPase"/>
</dbReference>
<gene>
    <name evidence="5" type="ORF">LR394_11830</name>
</gene>
<evidence type="ECO:0000259" key="4">
    <source>
        <dbReference type="PROSITE" id="PS51755"/>
    </source>
</evidence>
<dbReference type="GO" id="GO:0000160">
    <property type="term" value="P:phosphorelay signal transduction system"/>
    <property type="evidence" value="ECO:0007669"/>
    <property type="project" value="InterPro"/>
</dbReference>
<protein>
    <recommendedName>
        <fullName evidence="4">OmpR/PhoB-type domain-containing protein</fullName>
    </recommendedName>
</protein>
<dbReference type="PANTHER" id="PTHR47691">
    <property type="entry name" value="REGULATOR-RELATED"/>
    <property type="match status" value="1"/>
</dbReference>
<dbReference type="CDD" id="cd15831">
    <property type="entry name" value="BTAD"/>
    <property type="match status" value="1"/>
</dbReference>
<dbReference type="SUPFAM" id="SSF46894">
    <property type="entry name" value="C-terminal effector domain of the bipartite response regulators"/>
    <property type="match status" value="1"/>
</dbReference>
<evidence type="ECO:0000313" key="5">
    <source>
        <dbReference type="EMBL" id="MCD5311594.1"/>
    </source>
</evidence>
<dbReference type="InterPro" id="IPR005158">
    <property type="entry name" value="BTAD"/>
</dbReference>
<dbReference type="EMBL" id="JAJOMB010000005">
    <property type="protein sequence ID" value="MCD5311594.1"/>
    <property type="molecule type" value="Genomic_DNA"/>
</dbReference>
<dbReference type="GO" id="GO:0006355">
    <property type="term" value="P:regulation of DNA-templated transcription"/>
    <property type="evidence" value="ECO:0007669"/>
    <property type="project" value="InterPro"/>
</dbReference>
<dbReference type="PANTHER" id="PTHR47691:SF3">
    <property type="entry name" value="HTH-TYPE TRANSCRIPTIONAL REGULATOR RV0890C-RELATED"/>
    <property type="match status" value="1"/>
</dbReference>
<dbReference type="AlphaFoldDB" id="A0A9X1ND13"/>
<evidence type="ECO:0000256" key="1">
    <source>
        <dbReference type="ARBA" id="ARBA00005820"/>
    </source>
</evidence>
<evidence type="ECO:0000313" key="6">
    <source>
        <dbReference type="Proteomes" id="UP001138997"/>
    </source>
</evidence>
<dbReference type="InterPro" id="IPR011990">
    <property type="entry name" value="TPR-like_helical_dom_sf"/>
</dbReference>
<dbReference type="Pfam" id="PF25872">
    <property type="entry name" value="HTH_77"/>
    <property type="match status" value="1"/>
</dbReference>
<dbReference type="GO" id="GO:0003677">
    <property type="term" value="F:DNA binding"/>
    <property type="evidence" value="ECO:0007669"/>
    <property type="project" value="UniProtKB-UniRule"/>
</dbReference>
<accession>A0A9X1ND13</accession>
<dbReference type="InterPro" id="IPR016032">
    <property type="entry name" value="Sig_transdc_resp-reg_C-effctor"/>
</dbReference>
<dbReference type="Pfam" id="PF03704">
    <property type="entry name" value="BTAD"/>
    <property type="match status" value="1"/>
</dbReference>
<dbReference type="InterPro" id="IPR058852">
    <property type="entry name" value="HTH_77"/>
</dbReference>
<name>A0A9X1ND13_9ACTN</name>
<dbReference type="SMART" id="SM01043">
    <property type="entry name" value="BTAD"/>
    <property type="match status" value="1"/>
</dbReference>
<dbReference type="RefSeq" id="WP_231440948.1">
    <property type="nucleotide sequence ID" value="NZ_JAJOMB010000005.1"/>
</dbReference>
<sequence>MLICRVLGPLEVTVAGTPVEVGGPQPRRLVQALIIARGEPLAEDLLAEAIWGSAPPANPAASLQAYVSRLRKVFGAQALTRSPGGYALQARSDVLHFEALLTEARTVQRPIDRMQVLGNALKLWRGRPYPDLEAFGDAERHQLTEQHATAIEDHAATLLALGDAPVAVSEMRSAVDEDPYRERRWELLILGLYRSARQAEAFSALRQVRALLADDLGVDPGPELQSLERRLLAQDPTLLLDATARPPAPRRPLTKFVGRDREQALLRTTMTESRLMTLVGPGGAGKTRLALEWAGPAPFARLADVHSPLDLPSVVAQALGLLEIPERFTGLDGLLVLDNCEHLTGAVADLATALLADNPSLSLLTTSREGLGVDGERLLPVDPLPQNDAVALLTDRIAAVRPGWQPSATETQELDRLAEALDGIPLALELAAARARLLSLSDITGLLGSRFPSLGQVPRNAVTPHATLEATVAWSVDLLPENERYTLLRLWPFEGGFTLEAAEAVGCDLDVLSSLVSRSVVSADTTSTPTRYRMLEIIRAYCREHDPDPADSRDRHATWSRDLVARIVHDLRGKRSARSIRVLNRELPNLRAGLVHDLAVRPSAALRTAGLLEWFWLRTGHVAEGLRLLNQALERAPEAPAVDRARATAACGTLFWLGRDLSEGRNLVLRALEILGEPQDTEGRLLLGQLRYYEGMLWIYFGDYQRAAESARESIVLARSTDEAWFGTVPQAILGAALDGLGHQSEARQTLRGAIAQSRQNGYGWAGGFASVLLARALIRDDPGAAFGPLREAVAWFRDEDDAAQVLVCVITAALALFRLGRPLEAATLHAAAYRHAERRGVRLDNSDPPTTAALNAELALVAPSVRAQARAADLSEDEMVAMLEALGR</sequence>
<evidence type="ECO:0000256" key="2">
    <source>
        <dbReference type="ARBA" id="ARBA00023125"/>
    </source>
</evidence>